<evidence type="ECO:0000313" key="2">
    <source>
        <dbReference type="EMBL" id="MBB4025367.1"/>
    </source>
</evidence>
<dbReference type="Proteomes" id="UP000546007">
    <property type="component" value="Unassembled WGS sequence"/>
</dbReference>
<accession>A0A7W6MXU4</accession>
<name>A0A7W6MXU4_9BACT</name>
<organism evidence="2 3">
    <name type="scientific">Butyricimonas faecihominis</name>
    <dbReference type="NCBI Taxonomy" id="1472416"/>
    <lineage>
        <taxon>Bacteria</taxon>
        <taxon>Pseudomonadati</taxon>
        <taxon>Bacteroidota</taxon>
        <taxon>Bacteroidia</taxon>
        <taxon>Bacteroidales</taxon>
        <taxon>Odoribacteraceae</taxon>
        <taxon>Butyricimonas</taxon>
    </lineage>
</organism>
<evidence type="ECO:0000256" key="1">
    <source>
        <dbReference type="SAM" id="SignalP"/>
    </source>
</evidence>
<dbReference type="OrthoDB" id="1100648at2"/>
<dbReference type="AlphaFoldDB" id="A0A7W6MXU4"/>
<feature type="signal peptide" evidence="1">
    <location>
        <begin position="1"/>
        <end position="19"/>
    </location>
</feature>
<sequence>MKRRIFLLLLVIFAVACHEEETLTPTETPEFGYSVPQGNHDYDDKIVDWKERFNTFTLYKFELKELYWEVVKWIEETPIENGGTYKSTGGFKAAVADEKYVGKQLELIQEQFLRFYSDTTLKRCLPLKILLCSQLDHYSVYGLFDKTYNMYSGYDCLAFNWGNEKVLTLTDAQKNAIRVETNDGFLRRLMYKAKITVDPAFFEVSNYNQLTSTNAYEQGCLFYNTSKDTDALFFITAIISTPYANLMAEDTTPNSYNGILNPKKDKNGLIRKKYDLLVNCLKENYNIDLQAIGNATLVN</sequence>
<dbReference type="RefSeq" id="WP_124315579.1">
    <property type="nucleotide sequence ID" value="NZ_AP028155.1"/>
</dbReference>
<dbReference type="PROSITE" id="PS51257">
    <property type="entry name" value="PROKAR_LIPOPROTEIN"/>
    <property type="match status" value="1"/>
</dbReference>
<dbReference type="GeneID" id="93099414"/>
<protein>
    <recommendedName>
        <fullName evidence="4">Lipoprotein</fullName>
    </recommendedName>
</protein>
<evidence type="ECO:0000313" key="3">
    <source>
        <dbReference type="Proteomes" id="UP000546007"/>
    </source>
</evidence>
<proteinExistence type="predicted"/>
<keyword evidence="1" id="KW-0732">Signal</keyword>
<gene>
    <name evidence="2" type="ORF">GGR14_001139</name>
</gene>
<dbReference type="EMBL" id="JACIES010000002">
    <property type="protein sequence ID" value="MBB4025367.1"/>
    <property type="molecule type" value="Genomic_DNA"/>
</dbReference>
<evidence type="ECO:0008006" key="4">
    <source>
        <dbReference type="Google" id="ProtNLM"/>
    </source>
</evidence>
<comment type="caution">
    <text evidence="2">The sequence shown here is derived from an EMBL/GenBank/DDBJ whole genome shotgun (WGS) entry which is preliminary data.</text>
</comment>
<feature type="chain" id="PRO_5031357063" description="Lipoprotein" evidence="1">
    <location>
        <begin position="20"/>
        <end position="299"/>
    </location>
</feature>
<reference evidence="2 3" key="1">
    <citation type="submission" date="2020-08" db="EMBL/GenBank/DDBJ databases">
        <title>Genomic Encyclopedia of Type Strains, Phase IV (KMG-IV): sequencing the most valuable type-strain genomes for metagenomic binning, comparative biology and taxonomic classification.</title>
        <authorList>
            <person name="Goeker M."/>
        </authorList>
    </citation>
    <scope>NUCLEOTIDE SEQUENCE [LARGE SCALE GENOMIC DNA]</scope>
    <source>
        <strain evidence="2 3">DSM 105721</strain>
    </source>
</reference>
<dbReference type="Gene3D" id="3.40.390.70">
    <property type="match status" value="1"/>
</dbReference>
<keyword evidence="3" id="KW-1185">Reference proteome</keyword>